<comment type="caution">
    <text evidence="1">The sequence shown here is derived from an EMBL/GenBank/DDBJ whole genome shotgun (WGS) entry which is preliminary data.</text>
</comment>
<sequence length="182" mass="19869">MARKLKKQKPVWVTVAGDKEQGTAIEFLMRRADALDHDLAIERASRAARNLARLEDVRRAYGLDELPDDLMIEEEDDAPAALLGISTVLQATELALIVATDWRGYVEDVEGGEEGEVRPVEFSRRNVAMGMSDWHGAQSLAWHFLQLSMAPVFAEHKEGKPCAAAPNISGAAAQESAGDAET</sequence>
<reference evidence="1 2" key="1">
    <citation type="submission" date="2013-04" db="EMBL/GenBank/DDBJ databases">
        <title>Hyphomonas sp. T24B3 Genome Sequencing.</title>
        <authorList>
            <person name="Lai Q."/>
            <person name="Shao Z."/>
        </authorList>
    </citation>
    <scope>NUCLEOTIDE SEQUENCE [LARGE SCALE GENOMIC DNA]</scope>
    <source>
        <strain evidence="1 2">T24B3</strain>
    </source>
</reference>
<evidence type="ECO:0000313" key="1">
    <source>
        <dbReference type="EMBL" id="RAN30632.1"/>
    </source>
</evidence>
<accession>A0A8B2PKR7</accession>
<protein>
    <submittedName>
        <fullName evidence="1">Uncharacterized protein</fullName>
    </submittedName>
</protein>
<gene>
    <name evidence="1" type="ORF">HY3_05640</name>
</gene>
<keyword evidence="2" id="KW-1185">Reference proteome</keyword>
<dbReference type="Proteomes" id="UP000249123">
    <property type="component" value="Unassembled WGS sequence"/>
</dbReference>
<name>A0A8B2PKR7_9PROT</name>
<dbReference type="EMBL" id="AWFB01000078">
    <property type="protein sequence ID" value="RAN30632.1"/>
    <property type="molecule type" value="Genomic_DNA"/>
</dbReference>
<evidence type="ECO:0000313" key="2">
    <source>
        <dbReference type="Proteomes" id="UP000249123"/>
    </source>
</evidence>
<dbReference type="AlphaFoldDB" id="A0A8B2PKR7"/>
<dbReference type="RefSeq" id="WP_112063386.1">
    <property type="nucleotide sequence ID" value="NZ_AWFB01000078.1"/>
</dbReference>
<organism evidence="1 2">
    <name type="scientific">Hyphomonas pacifica</name>
    <dbReference type="NCBI Taxonomy" id="1280941"/>
    <lineage>
        <taxon>Bacteria</taxon>
        <taxon>Pseudomonadati</taxon>
        <taxon>Pseudomonadota</taxon>
        <taxon>Alphaproteobacteria</taxon>
        <taxon>Hyphomonadales</taxon>
        <taxon>Hyphomonadaceae</taxon>
        <taxon>Hyphomonas</taxon>
    </lineage>
</organism>
<proteinExistence type="predicted"/>